<organism evidence="1 2">
    <name type="scientific">Dryococelus australis</name>
    <dbReference type="NCBI Taxonomy" id="614101"/>
    <lineage>
        <taxon>Eukaryota</taxon>
        <taxon>Metazoa</taxon>
        <taxon>Ecdysozoa</taxon>
        <taxon>Arthropoda</taxon>
        <taxon>Hexapoda</taxon>
        <taxon>Insecta</taxon>
        <taxon>Pterygota</taxon>
        <taxon>Neoptera</taxon>
        <taxon>Polyneoptera</taxon>
        <taxon>Phasmatodea</taxon>
        <taxon>Verophasmatodea</taxon>
        <taxon>Anareolatae</taxon>
        <taxon>Phasmatidae</taxon>
        <taxon>Eurycanthinae</taxon>
        <taxon>Dryococelus</taxon>
    </lineage>
</organism>
<evidence type="ECO:0000313" key="2">
    <source>
        <dbReference type="Proteomes" id="UP001159363"/>
    </source>
</evidence>
<dbReference type="Proteomes" id="UP001159363">
    <property type="component" value="Chromosome 11"/>
</dbReference>
<gene>
    <name evidence="1" type="ORF">PR048_027915</name>
</gene>
<reference evidence="1 2" key="1">
    <citation type="submission" date="2023-02" db="EMBL/GenBank/DDBJ databases">
        <title>LHISI_Scaffold_Assembly.</title>
        <authorList>
            <person name="Stuart O.P."/>
            <person name="Cleave R."/>
            <person name="Magrath M.J.L."/>
            <person name="Mikheyev A.S."/>
        </authorList>
    </citation>
    <scope>NUCLEOTIDE SEQUENCE [LARGE SCALE GENOMIC DNA]</scope>
    <source>
        <strain evidence="1">Daus_M_001</strain>
        <tissue evidence="1">Leg muscle</tissue>
    </source>
</reference>
<keyword evidence="2" id="KW-1185">Reference proteome</keyword>
<sequence length="665" mass="74447">MIGAEHADSTPNAVLSIISLEFRAKASAKTQRNDGNTARLARWSDETLDVRVTVARIAPLLLYLADAVAIVTDTNEIIHQLDLYEQTFNYKQINAPNATYGCTNGYHSMIKRRVSDFRSPAGLSHLRSPEGVALCTRRSLPRRPPDRCAYTHPALTDIPHSKRRRRPRLKQAVCNFKAGSTILRRDERQPIRMTQIPSQRIAAPSHTASITDRTSLSCETASIARPRPTHRNETHRTIVDPALGFHNKRQSAAQKVGGASVRNNTNSPVMCPRQYSSLFTVHGWLPKMERYSVTWTCRHALKCIVQQDAVQGKSHILKVAANGNELGLDCQVDEDKQAAKDDRDDYKRRTRSKTNYLKHTSLPRHYPLEAESKTRFVWFADVETRCRAVEEIGDDQVQRSKSLYTCHPSNFGDVRAAYNVRRSRFITTQIWLKRTVRTAVADTLACSPPTKANRVESPGRITPEFRIWESYPNDAAGQRVFTGISRFPLHCIPALLHSHFTSPSSALKTSLFRAAQISQLNSTQSYATYLKTAKPAENKNAFSFSNKDACVGLNTLLYYADETIYNRAPPRVNSSSILHKRKEEKPQMCTFHVPGGAVARALTSAIRVHSRIFACGNRAGRSRLQAGFLGVLPPLHSSASQRLIFMSMSGDDGHLLRVPTGKPVT</sequence>
<dbReference type="EMBL" id="JARBHB010000012">
    <property type="protein sequence ID" value="KAJ8871589.1"/>
    <property type="molecule type" value="Genomic_DNA"/>
</dbReference>
<evidence type="ECO:0000313" key="1">
    <source>
        <dbReference type="EMBL" id="KAJ8871589.1"/>
    </source>
</evidence>
<accession>A0ABQ9GHS6</accession>
<protein>
    <submittedName>
        <fullName evidence="1">Uncharacterized protein</fullName>
    </submittedName>
</protein>
<comment type="caution">
    <text evidence="1">The sequence shown here is derived from an EMBL/GenBank/DDBJ whole genome shotgun (WGS) entry which is preliminary data.</text>
</comment>
<proteinExistence type="predicted"/>
<name>A0ABQ9GHS6_9NEOP</name>